<dbReference type="Proteomes" id="UP000776651">
    <property type="component" value="Unassembled WGS sequence"/>
</dbReference>
<evidence type="ECO:0000313" key="3">
    <source>
        <dbReference type="EMBL" id="MBX7488111.1"/>
    </source>
</evidence>
<keyword evidence="3" id="KW-0378">Hydrolase</keyword>
<dbReference type="Pfam" id="PF07486">
    <property type="entry name" value="Hydrolase_2"/>
    <property type="match status" value="1"/>
</dbReference>
<evidence type="ECO:0000256" key="1">
    <source>
        <dbReference type="SAM" id="MobiDB-lite"/>
    </source>
</evidence>
<keyword evidence="4" id="KW-1185">Reference proteome</keyword>
<protein>
    <submittedName>
        <fullName evidence="3">Cell wall hydrolase</fullName>
    </submittedName>
</protein>
<organism evidence="3 4">
    <name type="scientific">Qipengyuania pacifica</name>
    <dbReference type="NCBI Taxonomy" id="2860199"/>
    <lineage>
        <taxon>Bacteria</taxon>
        <taxon>Pseudomonadati</taxon>
        <taxon>Pseudomonadota</taxon>
        <taxon>Alphaproteobacteria</taxon>
        <taxon>Sphingomonadales</taxon>
        <taxon>Erythrobacteraceae</taxon>
        <taxon>Qipengyuania</taxon>
    </lineage>
</organism>
<dbReference type="InterPro" id="IPR042047">
    <property type="entry name" value="SleB_dom1"/>
</dbReference>
<comment type="caution">
    <text evidence="3">The sequence shown here is derived from an EMBL/GenBank/DDBJ whole genome shotgun (WGS) entry which is preliminary data.</text>
</comment>
<dbReference type="EMBL" id="JAIGNQ010000002">
    <property type="protein sequence ID" value="MBX7488111.1"/>
    <property type="molecule type" value="Genomic_DNA"/>
</dbReference>
<dbReference type="Gene3D" id="1.10.10.2520">
    <property type="entry name" value="Cell wall hydrolase SleB, domain 1"/>
    <property type="match status" value="1"/>
</dbReference>
<feature type="domain" description="Cell wall hydrolase SleB" evidence="2">
    <location>
        <begin position="207"/>
        <end position="315"/>
    </location>
</feature>
<name>A0ABS7JDU3_9SPHN</name>
<feature type="region of interest" description="Disordered" evidence="1">
    <location>
        <begin position="347"/>
        <end position="408"/>
    </location>
</feature>
<accession>A0ABS7JDU3</accession>
<gene>
    <name evidence="3" type="ORF">K3177_06270</name>
</gene>
<evidence type="ECO:0000313" key="4">
    <source>
        <dbReference type="Proteomes" id="UP000776651"/>
    </source>
</evidence>
<dbReference type="InterPro" id="IPR011105">
    <property type="entry name" value="Cell_wall_hydrolase_SleB"/>
</dbReference>
<evidence type="ECO:0000259" key="2">
    <source>
        <dbReference type="Pfam" id="PF07486"/>
    </source>
</evidence>
<sequence>MCRCTRRNFIKFCCYRAPSNPVPLRDGDRTHLSAFRGIGYGQFLKEGRSLSGLEALAGDKDRALHVASPRAQRRAARLQDRRKLATRLGILGAAIALPTVAAQGEWSDFRSAIGLGDERVPLTPMPFETAGESFPGSAFYYLEDAPRLATDIADLRKSEGTLETVEFAQSHGAGAAAQAFRQTGNGIDKARALQCLSMAVYYEAASESLSGQQAVAQVVLNRVAHPAYPASICGVVFQGSERKTGCQFSFTCDGSLARTPSRRGWAVAQSVALGALAGEVYKPVGLATHYHTNYVNPYWAASLDYIGAIGAHRFYRWKGGAGTAGAFTDDYAGAEPLAAPNVRRAEADVPGPVQPTPPSNAAIGISAEPDAPVGAPAPAPPADKLPQSGRVREEYANSGKWINEPGKK</sequence>
<proteinExistence type="predicted"/>
<dbReference type="GO" id="GO:0016787">
    <property type="term" value="F:hydrolase activity"/>
    <property type="evidence" value="ECO:0007669"/>
    <property type="project" value="UniProtKB-KW"/>
</dbReference>
<reference evidence="3 4" key="1">
    <citation type="submission" date="2021-08" db="EMBL/GenBank/DDBJ databases">
        <title>Comparative Genomics Analysis of the Genus Qipengyuania Reveals Extensive Genetic Diversity and Metabolic Versatility, Including the Description of Fifteen Novel Species.</title>
        <authorList>
            <person name="Liu Y."/>
        </authorList>
    </citation>
    <scope>NUCLEOTIDE SEQUENCE [LARGE SCALE GENOMIC DNA]</scope>
    <source>
        <strain evidence="3 4">GH25</strain>
    </source>
</reference>